<name>A0A9P3GB96_9APHY</name>
<dbReference type="EMBL" id="BPQB01000020">
    <property type="protein sequence ID" value="GJE91199.1"/>
    <property type="molecule type" value="Genomic_DNA"/>
</dbReference>
<feature type="region of interest" description="Disordered" evidence="1">
    <location>
        <begin position="91"/>
        <end position="124"/>
    </location>
</feature>
<protein>
    <submittedName>
        <fullName evidence="2">Uncharacterized protein</fullName>
    </submittedName>
</protein>
<evidence type="ECO:0000313" key="3">
    <source>
        <dbReference type="Proteomes" id="UP000703269"/>
    </source>
</evidence>
<evidence type="ECO:0000256" key="1">
    <source>
        <dbReference type="SAM" id="MobiDB-lite"/>
    </source>
</evidence>
<sequence>MRARFVISISLRPSLSCWPQRARAPRVCVPGLHASDVSRRCSVSFESPTATGVNVWLVAVGGNGRRLPCIACVRHVRTICPVSTDLINTQAHASRHGPAQRVRARSRCGGPRARARAAPAARTP</sequence>
<gene>
    <name evidence="2" type="ORF">PsYK624_073480</name>
</gene>
<organism evidence="2 3">
    <name type="scientific">Phanerochaete sordida</name>
    <dbReference type="NCBI Taxonomy" id="48140"/>
    <lineage>
        <taxon>Eukaryota</taxon>
        <taxon>Fungi</taxon>
        <taxon>Dikarya</taxon>
        <taxon>Basidiomycota</taxon>
        <taxon>Agaricomycotina</taxon>
        <taxon>Agaricomycetes</taxon>
        <taxon>Polyporales</taxon>
        <taxon>Phanerochaetaceae</taxon>
        <taxon>Phanerochaete</taxon>
    </lineage>
</organism>
<dbReference type="Proteomes" id="UP000703269">
    <property type="component" value="Unassembled WGS sequence"/>
</dbReference>
<reference evidence="2 3" key="1">
    <citation type="submission" date="2021-08" db="EMBL/GenBank/DDBJ databases">
        <title>Draft Genome Sequence of Phanerochaete sordida strain YK-624.</title>
        <authorList>
            <person name="Mori T."/>
            <person name="Dohra H."/>
            <person name="Suzuki T."/>
            <person name="Kawagishi H."/>
            <person name="Hirai H."/>
        </authorList>
    </citation>
    <scope>NUCLEOTIDE SEQUENCE [LARGE SCALE GENOMIC DNA]</scope>
    <source>
        <strain evidence="2 3">YK-624</strain>
    </source>
</reference>
<accession>A0A9P3GB96</accession>
<feature type="compositionally biased region" description="Low complexity" evidence="1">
    <location>
        <begin position="107"/>
        <end position="124"/>
    </location>
</feature>
<proteinExistence type="predicted"/>
<dbReference type="AlphaFoldDB" id="A0A9P3GB96"/>
<comment type="caution">
    <text evidence="2">The sequence shown here is derived from an EMBL/GenBank/DDBJ whole genome shotgun (WGS) entry which is preliminary data.</text>
</comment>
<evidence type="ECO:0000313" key="2">
    <source>
        <dbReference type="EMBL" id="GJE91199.1"/>
    </source>
</evidence>
<keyword evidence="3" id="KW-1185">Reference proteome</keyword>